<dbReference type="eggNOG" id="COG1493">
    <property type="taxonomic scope" value="Bacteria"/>
</dbReference>
<dbReference type="STRING" id="768710.DesyoDRAFT_2299"/>
<keyword evidence="1" id="KW-0418">Kinase</keyword>
<dbReference type="HOGENOM" id="CLU_073290_2_0_9"/>
<dbReference type="Gene3D" id="3.40.50.300">
    <property type="entry name" value="P-loop containing nucleotide triphosphate hydrolases"/>
    <property type="match status" value="1"/>
</dbReference>
<dbReference type="GO" id="GO:0016301">
    <property type="term" value="F:kinase activity"/>
    <property type="evidence" value="ECO:0007669"/>
    <property type="project" value="UniProtKB-KW"/>
</dbReference>
<dbReference type="SUPFAM" id="SSF53795">
    <property type="entry name" value="PEP carboxykinase-like"/>
    <property type="match status" value="1"/>
</dbReference>
<keyword evidence="1" id="KW-0808">Transferase</keyword>
<dbReference type="InterPro" id="IPR027417">
    <property type="entry name" value="P-loop_NTPase"/>
</dbReference>
<dbReference type="AlphaFoldDB" id="H5XUE6"/>
<evidence type="ECO:0000313" key="1">
    <source>
        <dbReference type="EMBL" id="EHQ89382.1"/>
    </source>
</evidence>
<dbReference type="EMBL" id="CM001441">
    <property type="protein sequence ID" value="EHQ89382.1"/>
    <property type="molecule type" value="Genomic_DNA"/>
</dbReference>
<accession>H5XUE6</accession>
<organism evidence="1 2">
    <name type="scientific">Desulfosporosinus youngiae DSM 17734</name>
    <dbReference type="NCBI Taxonomy" id="768710"/>
    <lineage>
        <taxon>Bacteria</taxon>
        <taxon>Bacillati</taxon>
        <taxon>Bacillota</taxon>
        <taxon>Clostridia</taxon>
        <taxon>Eubacteriales</taxon>
        <taxon>Desulfitobacteriaceae</taxon>
        <taxon>Desulfosporosinus</taxon>
    </lineage>
</organism>
<dbReference type="Proteomes" id="UP000005104">
    <property type="component" value="Chromosome"/>
</dbReference>
<name>H5XUE6_9FIRM</name>
<protein>
    <submittedName>
        <fullName evidence="1">Serine kinase of the HPr protein, regulates carbohydrate metabolism</fullName>
    </submittedName>
</protein>
<keyword evidence="2" id="KW-1185">Reference proteome</keyword>
<reference evidence="1 2" key="1">
    <citation type="submission" date="2011-11" db="EMBL/GenBank/DDBJ databases">
        <title>The Noncontiguous Finished genome of Desulfosporosinus youngiae DSM 17734.</title>
        <authorList>
            <consortium name="US DOE Joint Genome Institute (JGI-PGF)"/>
            <person name="Lucas S."/>
            <person name="Han J."/>
            <person name="Lapidus A."/>
            <person name="Cheng J.-F."/>
            <person name="Goodwin L."/>
            <person name="Pitluck S."/>
            <person name="Peters L."/>
            <person name="Ovchinnikova G."/>
            <person name="Lu M."/>
            <person name="Land M.L."/>
            <person name="Hauser L."/>
            <person name="Pester M."/>
            <person name="Spring S."/>
            <person name="Ollivier B."/>
            <person name="Rattei T."/>
            <person name="Klenk H.-P."/>
            <person name="Wagner M."/>
            <person name="Loy A."/>
            <person name="Woyke T.J."/>
        </authorList>
    </citation>
    <scope>NUCLEOTIDE SEQUENCE [LARGE SCALE GENOMIC DNA]</scope>
    <source>
        <strain evidence="1 2">DSM 17734</strain>
    </source>
</reference>
<evidence type="ECO:0000313" key="2">
    <source>
        <dbReference type="Proteomes" id="UP000005104"/>
    </source>
</evidence>
<proteinExistence type="predicted"/>
<gene>
    <name evidence="1" type="ORF">DesyoDRAFT_2299</name>
</gene>
<sequence>MSKLYEKARRKYRAFGLSVISDFVLDDFLPGEEAAEIEIVRGKVPDEIREPLKKNDFFQLSKREFLLKIDGVAKFLVSEGKRIVIEPCPEADNLKLNSYIYGTCFEVLLIQRGMLALHGSAVVIDGKCIIISGVSGAGKSTLALALREMGYPFLTDDVAFLSLSDDDTIWVCPGFPVHKLRRDSVETIGINMQSISQIYLNNQDKCVMRVKYGYQKAPVQLFALLELRSETCNQVSMTRLDGMQKLSVLFNHTFRGSFLSLLSMEVANFRKHVSIAGKIYVYRVIRPKNTFTLEKQIKLILQELKELTNVK</sequence>